<evidence type="ECO:0000313" key="2">
    <source>
        <dbReference type="Proteomes" id="UP001314170"/>
    </source>
</evidence>
<organism evidence="1 2">
    <name type="scientific">Dovyalis caffra</name>
    <dbReference type="NCBI Taxonomy" id="77055"/>
    <lineage>
        <taxon>Eukaryota</taxon>
        <taxon>Viridiplantae</taxon>
        <taxon>Streptophyta</taxon>
        <taxon>Embryophyta</taxon>
        <taxon>Tracheophyta</taxon>
        <taxon>Spermatophyta</taxon>
        <taxon>Magnoliopsida</taxon>
        <taxon>eudicotyledons</taxon>
        <taxon>Gunneridae</taxon>
        <taxon>Pentapetalae</taxon>
        <taxon>rosids</taxon>
        <taxon>fabids</taxon>
        <taxon>Malpighiales</taxon>
        <taxon>Salicaceae</taxon>
        <taxon>Flacourtieae</taxon>
        <taxon>Dovyalis</taxon>
    </lineage>
</organism>
<sequence length="70" mass="8013">MVVVQPKPRVSVKPKARVVLDIMEKDEIEVLYEEVGKERRRTISILVKMMARIKDGCRQALTLALKMMSG</sequence>
<evidence type="ECO:0000313" key="1">
    <source>
        <dbReference type="EMBL" id="CAK7340166.1"/>
    </source>
</evidence>
<dbReference type="EMBL" id="CAWUPB010001159">
    <property type="protein sequence ID" value="CAK7340166.1"/>
    <property type="molecule type" value="Genomic_DNA"/>
</dbReference>
<keyword evidence="2" id="KW-1185">Reference proteome</keyword>
<name>A0AAV1RUY3_9ROSI</name>
<dbReference type="Proteomes" id="UP001314170">
    <property type="component" value="Unassembled WGS sequence"/>
</dbReference>
<accession>A0AAV1RUY3</accession>
<protein>
    <submittedName>
        <fullName evidence="1">Uncharacterized protein</fullName>
    </submittedName>
</protein>
<comment type="caution">
    <text evidence="1">The sequence shown here is derived from an EMBL/GenBank/DDBJ whole genome shotgun (WGS) entry which is preliminary data.</text>
</comment>
<gene>
    <name evidence="1" type="ORF">DCAF_LOCUS15247</name>
</gene>
<reference evidence="1 2" key="1">
    <citation type="submission" date="2024-01" db="EMBL/GenBank/DDBJ databases">
        <authorList>
            <person name="Waweru B."/>
        </authorList>
    </citation>
    <scope>NUCLEOTIDE SEQUENCE [LARGE SCALE GENOMIC DNA]</scope>
</reference>
<proteinExistence type="predicted"/>
<dbReference type="AlphaFoldDB" id="A0AAV1RUY3"/>